<dbReference type="PROSITE" id="PS50994">
    <property type="entry name" value="INTEGRASE"/>
    <property type="match status" value="1"/>
</dbReference>
<evidence type="ECO:0000313" key="4">
    <source>
        <dbReference type="EMBL" id="GEU52379.1"/>
    </source>
</evidence>
<evidence type="ECO:0000256" key="2">
    <source>
        <dbReference type="ARBA" id="ARBA00022801"/>
    </source>
</evidence>
<dbReference type="GO" id="GO:0015074">
    <property type="term" value="P:DNA integration"/>
    <property type="evidence" value="ECO:0007669"/>
    <property type="project" value="InterPro"/>
</dbReference>
<dbReference type="GO" id="GO:0003676">
    <property type="term" value="F:nucleic acid binding"/>
    <property type="evidence" value="ECO:0007669"/>
    <property type="project" value="InterPro"/>
</dbReference>
<sequence>MAAIAQNTNNTTIKLIIQQKKLTGPNFTIWFQNLRIVLRSEGKLAHLEQPMTPLSYPVVSQVERDAYKALNDAQNEIACLMLVSMSLELRRTVENYKSYDMIQELKTMFEEQAKQKLFETVKAFHTCKQEDGQSDYDQFVQNYNMHNMGKMLAELHAMLKLHEKGILNKAKTPAVLAIREGKIQKDKNKLQGIKGKAKGKHKLAYAPKTKIPPSPKRDNLAKDSICYHCKVVGHWRRNCLSYHVVLKKRKNASEASNSGIFTIELYAISNNTWVYDTGYETHICNTSQRLRRSKNLKHRALSLYMGNGMRAAVEAIKSFKLILPSGLIIVLDNCHFAPTVTRGVVSISRLVKNGYIHTFMNYGISISKDNVFYFNAIPCDDVYEIDMHNLYLNVNFIFNISNKRAKHELDSYYLWHCRFGHINKKRLDMLQRDRLLQPTHDESHKKCKSCISGKMARKPFPHQVERAKDLLGLIHTGVCGPSRIVFREDANYFITFTDNFSRYGFVYLIKHKHEMFETFKVFQNEVENQLDKKIKAIRSDRRGEYLSHEFVNHMKSYGIGYALETAAHMLNMVLTKKVNRMPYEIWHGKAPNLSYLRVWGCETLVKRDTPEKLDSRSIKCIFVDSFMVQEVSGSDKGLEIIKEEDTQPSENTGKKHDEVAPIEVEPQNVTVPIRRSTRIHQVPNRYGYYVDVKEYELWDFDEPPNYIAALILVELPPNGRTIGSKWLFKTKADMDGNVHTFKARLVAKVYTQTHGVDYKETFSPVADIRAIRTLLAIVAFNDYEIWQMDVKIAFLNGHLSEDVYMVQSKRKSQGAKTPTETGYVFVLNGGAVDWKSAKQSATAMSSTEAEYIVADEASMEAVWMGKFIDGLGGVVPSNKIPIEMLCDNEPALAIVGDPGIFMGAINFQKKYHYIREVIQRGEIILKKVHTDDNIAGPFTKPMSFNKHFEHAMKIGIVNASSLMKSVMY</sequence>
<dbReference type="EMBL" id="BKCJ010003005">
    <property type="protein sequence ID" value="GEU52379.1"/>
    <property type="molecule type" value="Genomic_DNA"/>
</dbReference>
<dbReference type="AlphaFoldDB" id="A0A6L2KTV6"/>
<dbReference type="InterPro" id="IPR036397">
    <property type="entry name" value="RNaseH_sf"/>
</dbReference>
<keyword evidence="2" id="KW-0378">Hydrolase</keyword>
<dbReference type="InterPro" id="IPR001584">
    <property type="entry name" value="Integrase_cat-core"/>
</dbReference>
<dbReference type="Gene3D" id="3.30.420.10">
    <property type="entry name" value="Ribonuclease H-like superfamily/Ribonuclease H"/>
    <property type="match status" value="1"/>
</dbReference>
<dbReference type="CDD" id="cd09272">
    <property type="entry name" value="RNase_HI_RT_Ty1"/>
    <property type="match status" value="1"/>
</dbReference>
<dbReference type="InterPro" id="IPR012337">
    <property type="entry name" value="RNaseH-like_sf"/>
</dbReference>
<evidence type="ECO:0000259" key="3">
    <source>
        <dbReference type="PROSITE" id="PS50994"/>
    </source>
</evidence>
<comment type="caution">
    <text evidence="4">The sequence shown here is derived from an EMBL/GenBank/DDBJ whole genome shotgun (WGS) entry which is preliminary data.</text>
</comment>
<protein>
    <recommendedName>
        <fullName evidence="3">Integrase catalytic domain-containing protein</fullName>
    </recommendedName>
</protein>
<dbReference type="GO" id="GO:0016787">
    <property type="term" value="F:hydrolase activity"/>
    <property type="evidence" value="ECO:0007669"/>
    <property type="project" value="UniProtKB-KW"/>
</dbReference>
<dbReference type="PANTHER" id="PTHR42648:SF27">
    <property type="entry name" value="RNA-DIRECTED DNA POLYMERASE"/>
    <property type="match status" value="1"/>
</dbReference>
<organism evidence="4">
    <name type="scientific">Tanacetum cinerariifolium</name>
    <name type="common">Dalmatian daisy</name>
    <name type="synonym">Chrysanthemum cinerariifolium</name>
    <dbReference type="NCBI Taxonomy" id="118510"/>
    <lineage>
        <taxon>Eukaryota</taxon>
        <taxon>Viridiplantae</taxon>
        <taxon>Streptophyta</taxon>
        <taxon>Embryophyta</taxon>
        <taxon>Tracheophyta</taxon>
        <taxon>Spermatophyta</taxon>
        <taxon>Magnoliopsida</taxon>
        <taxon>eudicotyledons</taxon>
        <taxon>Gunneridae</taxon>
        <taxon>Pentapetalae</taxon>
        <taxon>asterids</taxon>
        <taxon>campanulids</taxon>
        <taxon>Asterales</taxon>
        <taxon>Asteraceae</taxon>
        <taxon>Asteroideae</taxon>
        <taxon>Anthemideae</taxon>
        <taxon>Anthemidinae</taxon>
        <taxon>Tanacetum</taxon>
    </lineage>
</organism>
<dbReference type="Pfam" id="PF07727">
    <property type="entry name" value="RVT_2"/>
    <property type="match status" value="1"/>
</dbReference>
<reference evidence="4" key="1">
    <citation type="journal article" date="2019" name="Sci. Rep.">
        <title>Draft genome of Tanacetum cinerariifolium, the natural source of mosquito coil.</title>
        <authorList>
            <person name="Yamashiro T."/>
            <person name="Shiraishi A."/>
            <person name="Satake H."/>
            <person name="Nakayama K."/>
        </authorList>
    </citation>
    <scope>NUCLEOTIDE SEQUENCE</scope>
</reference>
<dbReference type="SUPFAM" id="SSF53098">
    <property type="entry name" value="Ribonuclease H-like"/>
    <property type="match status" value="1"/>
</dbReference>
<dbReference type="SUPFAM" id="SSF57756">
    <property type="entry name" value="Retrovirus zinc finger-like domains"/>
    <property type="match status" value="1"/>
</dbReference>
<dbReference type="InterPro" id="IPR039537">
    <property type="entry name" value="Retrotran_Ty1/copia-like"/>
</dbReference>
<dbReference type="GO" id="GO:0008270">
    <property type="term" value="F:zinc ion binding"/>
    <property type="evidence" value="ECO:0007669"/>
    <property type="project" value="InterPro"/>
</dbReference>
<name>A0A6L2KTV6_TANCI</name>
<proteinExistence type="predicted"/>
<keyword evidence="1" id="KW-0479">Metal-binding</keyword>
<dbReference type="InterPro" id="IPR036875">
    <property type="entry name" value="Znf_CCHC_sf"/>
</dbReference>
<dbReference type="Pfam" id="PF13976">
    <property type="entry name" value="gag_pre-integrs"/>
    <property type="match status" value="1"/>
</dbReference>
<accession>A0A6L2KTV6</accession>
<dbReference type="PANTHER" id="PTHR42648">
    <property type="entry name" value="TRANSPOSASE, PUTATIVE-RELATED"/>
    <property type="match status" value="1"/>
</dbReference>
<dbReference type="InterPro" id="IPR025724">
    <property type="entry name" value="GAG-pre-integrase_dom"/>
</dbReference>
<evidence type="ECO:0000256" key="1">
    <source>
        <dbReference type="ARBA" id="ARBA00022723"/>
    </source>
</evidence>
<dbReference type="Gene3D" id="4.10.60.10">
    <property type="entry name" value="Zinc finger, CCHC-type"/>
    <property type="match status" value="1"/>
</dbReference>
<feature type="domain" description="Integrase catalytic" evidence="3">
    <location>
        <begin position="457"/>
        <end position="581"/>
    </location>
</feature>
<dbReference type="InterPro" id="IPR013103">
    <property type="entry name" value="RVT_2"/>
</dbReference>
<gene>
    <name evidence="4" type="ORF">Tci_024357</name>
</gene>